<keyword evidence="2" id="KW-1185">Reference proteome</keyword>
<reference evidence="1 2" key="1">
    <citation type="submission" date="2019-05" db="EMBL/GenBank/DDBJ databases">
        <title>Pseudorhodobacter turbinis sp. nov., isolated from the gut of the Korean turban shell.</title>
        <authorList>
            <person name="Jeong Y.-S."/>
            <person name="Kang W.-R."/>
            <person name="Bae J.-W."/>
        </authorList>
    </citation>
    <scope>NUCLEOTIDE SEQUENCE [LARGE SCALE GENOMIC DNA]</scope>
    <source>
        <strain evidence="1 2">S12M18</strain>
    </source>
</reference>
<dbReference type="OrthoDB" id="7868221at2"/>
<accession>A0A4P8EEC5</accession>
<dbReference type="InterPro" id="IPR036102">
    <property type="entry name" value="OsmC/Ohrsf"/>
</dbReference>
<dbReference type="AlphaFoldDB" id="A0A4P8EEC5"/>
<dbReference type="EMBL" id="CP039964">
    <property type="protein sequence ID" value="QCO55087.1"/>
    <property type="molecule type" value="Genomic_DNA"/>
</dbReference>
<dbReference type="InterPro" id="IPR015946">
    <property type="entry name" value="KH_dom-like_a/b"/>
</dbReference>
<dbReference type="RefSeq" id="WP_137192766.1">
    <property type="nucleotide sequence ID" value="NZ_CP039964.1"/>
</dbReference>
<protein>
    <submittedName>
        <fullName evidence="1">OsmC family protein</fullName>
    </submittedName>
</protein>
<gene>
    <name evidence="1" type="ORF">EOK75_04395</name>
</gene>
<name>A0A4P8EEC5_9RHOB</name>
<dbReference type="KEGG" id="pseb:EOK75_04395"/>
<dbReference type="InterPro" id="IPR003718">
    <property type="entry name" value="OsmC/Ohr_fam"/>
</dbReference>
<dbReference type="SUPFAM" id="SSF82784">
    <property type="entry name" value="OsmC-like"/>
    <property type="match status" value="1"/>
</dbReference>
<dbReference type="Gene3D" id="3.30.300.20">
    <property type="match status" value="1"/>
</dbReference>
<proteinExistence type="predicted"/>
<organism evidence="1 2">
    <name type="scientific">Pseudorhodobacter turbinis</name>
    <dbReference type="NCBI Taxonomy" id="2500533"/>
    <lineage>
        <taxon>Bacteria</taxon>
        <taxon>Pseudomonadati</taxon>
        <taxon>Pseudomonadota</taxon>
        <taxon>Alphaproteobacteria</taxon>
        <taxon>Rhodobacterales</taxon>
        <taxon>Paracoccaceae</taxon>
        <taxon>Pseudorhodobacter</taxon>
    </lineage>
</organism>
<sequence length="137" mass="14471">MALNARPRKFGPVFAIFDGSDTIQYAYRDVAKASAYPPTHTPVDTLLASLAACILKSVQWAAGQQNAALQPFSVRVEGVKALDDPSRVGSIEITVLGRLVADEALIAPIVEQAKSICTVSNTLNCPVSVTTEVNADA</sequence>
<dbReference type="Proteomes" id="UP000298631">
    <property type="component" value="Chromosome"/>
</dbReference>
<evidence type="ECO:0000313" key="2">
    <source>
        <dbReference type="Proteomes" id="UP000298631"/>
    </source>
</evidence>
<evidence type="ECO:0000313" key="1">
    <source>
        <dbReference type="EMBL" id="QCO55087.1"/>
    </source>
</evidence>
<dbReference type="Pfam" id="PF02566">
    <property type="entry name" value="OsmC"/>
    <property type="match status" value="1"/>
</dbReference>